<dbReference type="InterPro" id="IPR018323">
    <property type="entry name" value="OM_lipoprot_carrier_LolA_Pbac"/>
</dbReference>
<comment type="caution">
    <text evidence="11">The sequence shown here is derived from an EMBL/GenBank/DDBJ whole genome shotgun (WGS) entry which is preliminary data.</text>
</comment>
<dbReference type="Pfam" id="PF03548">
    <property type="entry name" value="LolA"/>
    <property type="match status" value="1"/>
</dbReference>
<keyword evidence="9 10" id="KW-0143">Chaperone</keyword>
<evidence type="ECO:0000256" key="4">
    <source>
        <dbReference type="ARBA" id="ARBA00014035"/>
    </source>
</evidence>
<evidence type="ECO:0000256" key="10">
    <source>
        <dbReference type="HAMAP-Rule" id="MF_00240"/>
    </source>
</evidence>
<dbReference type="SUPFAM" id="SSF89392">
    <property type="entry name" value="Prokaryotic lipoproteins and lipoprotein localization factors"/>
    <property type="match status" value="1"/>
</dbReference>
<proteinExistence type="inferred from homology"/>
<evidence type="ECO:0000313" key="12">
    <source>
        <dbReference type="Proteomes" id="UP000285575"/>
    </source>
</evidence>
<comment type="subunit">
    <text evidence="3 10">Monomer.</text>
</comment>
<name>A0A437RI08_9BURK</name>
<accession>A0A437RI08</accession>
<evidence type="ECO:0000256" key="6">
    <source>
        <dbReference type="ARBA" id="ARBA00022729"/>
    </source>
</evidence>
<keyword evidence="6 10" id="KW-0732">Signal</keyword>
<evidence type="ECO:0000256" key="7">
    <source>
        <dbReference type="ARBA" id="ARBA00022764"/>
    </source>
</evidence>
<dbReference type="HAMAP" id="MF_00240">
    <property type="entry name" value="LolA"/>
    <property type="match status" value="1"/>
</dbReference>
<keyword evidence="7 10" id="KW-0574">Periplasm</keyword>
<dbReference type="InterPro" id="IPR029046">
    <property type="entry name" value="LolA/LolB/LppX"/>
</dbReference>
<reference evidence="11 12" key="1">
    <citation type="submission" date="2019-01" db="EMBL/GenBank/DDBJ databases">
        <authorList>
            <person name="Chen W.-M."/>
        </authorList>
    </citation>
    <scope>NUCLEOTIDE SEQUENCE [LARGE SCALE GENOMIC DNA]</scope>
    <source>
        <strain evidence="11 12">KYPY4</strain>
    </source>
</reference>
<dbReference type="AlphaFoldDB" id="A0A437RI08"/>
<comment type="function">
    <text evidence="10">Participates in the translocation of lipoproteins from the inner membrane to the outer membrane. Only forms a complex with a lipoprotein if the residue after the N-terminal Cys is not an aspartate (The Asp acts as a targeting signal to indicate that the lipoprotein should stay in the inner membrane).</text>
</comment>
<dbReference type="GO" id="GO:0042953">
    <property type="term" value="P:lipoprotein transport"/>
    <property type="evidence" value="ECO:0007669"/>
    <property type="project" value="InterPro"/>
</dbReference>
<dbReference type="PANTHER" id="PTHR35869">
    <property type="entry name" value="OUTER-MEMBRANE LIPOPROTEIN CARRIER PROTEIN"/>
    <property type="match status" value="1"/>
</dbReference>
<keyword evidence="12" id="KW-1185">Reference proteome</keyword>
<evidence type="ECO:0000256" key="2">
    <source>
        <dbReference type="ARBA" id="ARBA00007615"/>
    </source>
</evidence>
<sequence precursor="true">MKRRALTGLGLLLALGVLAPAWADAVDTLRDFVREVKSGRASFTQTVTSADGARKKSSSGQFEFLRPNRFRFSYAKPFEQLIVADGSLVWIHDTDLNQVSSRPVAQALGATPAALLTGGDIDRDFVLSALPSAEGLVWVQATPRTKDGPFQSLKLGFRGRDLAAVDIVDAFGQRSLLQFTRFEANVSLQPEAFRFTPPPGADVIRQ</sequence>
<keyword evidence="8 10" id="KW-0653">Protein transport</keyword>
<evidence type="ECO:0000256" key="5">
    <source>
        <dbReference type="ARBA" id="ARBA00022448"/>
    </source>
</evidence>
<keyword evidence="5 10" id="KW-0813">Transport</keyword>
<keyword evidence="11" id="KW-0449">Lipoprotein</keyword>
<evidence type="ECO:0000256" key="3">
    <source>
        <dbReference type="ARBA" id="ARBA00011245"/>
    </source>
</evidence>
<dbReference type="RefSeq" id="WP_128228775.1">
    <property type="nucleotide sequence ID" value="NZ_SACR01000003.1"/>
</dbReference>
<dbReference type="PANTHER" id="PTHR35869:SF1">
    <property type="entry name" value="OUTER-MEMBRANE LIPOPROTEIN CARRIER PROTEIN"/>
    <property type="match status" value="1"/>
</dbReference>
<dbReference type="InterPro" id="IPR004564">
    <property type="entry name" value="OM_lipoprot_carrier_LolA-like"/>
</dbReference>
<dbReference type="NCBIfam" id="TIGR00547">
    <property type="entry name" value="lolA"/>
    <property type="match status" value="1"/>
</dbReference>
<evidence type="ECO:0000256" key="1">
    <source>
        <dbReference type="ARBA" id="ARBA00004418"/>
    </source>
</evidence>
<organism evidence="11 12">
    <name type="scientific">Rubrivivax rivuli</name>
    <dbReference type="NCBI Taxonomy" id="1862385"/>
    <lineage>
        <taxon>Bacteria</taxon>
        <taxon>Pseudomonadati</taxon>
        <taxon>Pseudomonadota</taxon>
        <taxon>Betaproteobacteria</taxon>
        <taxon>Burkholderiales</taxon>
        <taxon>Sphaerotilaceae</taxon>
        <taxon>Rubrivivax</taxon>
    </lineage>
</organism>
<comment type="similarity">
    <text evidence="2 10">Belongs to the LolA family.</text>
</comment>
<dbReference type="CDD" id="cd16325">
    <property type="entry name" value="LolA"/>
    <property type="match status" value="1"/>
</dbReference>
<feature type="signal peptide" evidence="10">
    <location>
        <begin position="1"/>
        <end position="23"/>
    </location>
</feature>
<dbReference type="EMBL" id="SACR01000003">
    <property type="protein sequence ID" value="RVU46412.1"/>
    <property type="molecule type" value="Genomic_DNA"/>
</dbReference>
<dbReference type="Gene3D" id="2.50.20.10">
    <property type="entry name" value="Lipoprotein localisation LolA/LolB/LppX"/>
    <property type="match status" value="1"/>
</dbReference>
<gene>
    <name evidence="10 11" type="primary">lolA</name>
    <name evidence="11" type="ORF">EOE66_11305</name>
</gene>
<evidence type="ECO:0000256" key="8">
    <source>
        <dbReference type="ARBA" id="ARBA00022927"/>
    </source>
</evidence>
<dbReference type="OrthoDB" id="9787361at2"/>
<feature type="chain" id="PRO_5019595980" description="Outer-membrane lipoprotein carrier protein" evidence="10">
    <location>
        <begin position="24"/>
        <end position="206"/>
    </location>
</feature>
<dbReference type="GO" id="GO:0042597">
    <property type="term" value="C:periplasmic space"/>
    <property type="evidence" value="ECO:0007669"/>
    <property type="project" value="UniProtKB-SubCell"/>
</dbReference>
<evidence type="ECO:0000256" key="9">
    <source>
        <dbReference type="ARBA" id="ARBA00023186"/>
    </source>
</evidence>
<protein>
    <recommendedName>
        <fullName evidence="4 10">Outer-membrane lipoprotein carrier protein</fullName>
    </recommendedName>
</protein>
<comment type="subcellular location">
    <subcellularLocation>
        <location evidence="1 10">Periplasm</location>
    </subcellularLocation>
</comment>
<dbReference type="GO" id="GO:0044874">
    <property type="term" value="P:lipoprotein localization to outer membrane"/>
    <property type="evidence" value="ECO:0007669"/>
    <property type="project" value="UniProtKB-UniRule"/>
</dbReference>
<dbReference type="Proteomes" id="UP000285575">
    <property type="component" value="Unassembled WGS sequence"/>
</dbReference>
<evidence type="ECO:0000313" key="11">
    <source>
        <dbReference type="EMBL" id="RVU46412.1"/>
    </source>
</evidence>